<keyword evidence="7" id="KW-0653">Protein transport</keyword>
<evidence type="ECO:0000313" key="9">
    <source>
        <dbReference type="EMBL" id="KIG18062.1"/>
    </source>
</evidence>
<evidence type="ECO:0000256" key="8">
    <source>
        <dbReference type="SAM" id="Phobius"/>
    </source>
</evidence>
<organism evidence="9 10">
    <name type="scientific">Enhygromyxa salina</name>
    <dbReference type="NCBI Taxonomy" id="215803"/>
    <lineage>
        <taxon>Bacteria</taxon>
        <taxon>Pseudomonadati</taxon>
        <taxon>Myxococcota</taxon>
        <taxon>Polyangia</taxon>
        <taxon>Nannocystales</taxon>
        <taxon>Nannocystaceae</taxon>
        <taxon>Enhygromyxa</taxon>
    </lineage>
</organism>
<dbReference type="PANTHER" id="PTHR30558">
    <property type="entry name" value="EXBD MEMBRANE COMPONENT OF PMF-DRIVEN MACROMOLECULE IMPORT SYSTEM"/>
    <property type="match status" value="1"/>
</dbReference>
<keyword evidence="7" id="KW-0813">Transport</keyword>
<keyword evidence="3" id="KW-1003">Cell membrane</keyword>
<comment type="similarity">
    <text evidence="2 7">Belongs to the ExbD/TolR family.</text>
</comment>
<evidence type="ECO:0000313" key="10">
    <source>
        <dbReference type="Proteomes" id="UP000031599"/>
    </source>
</evidence>
<name>A0A0C2DEG3_9BACT</name>
<comment type="caution">
    <text evidence="9">The sequence shown here is derived from an EMBL/GenBank/DDBJ whole genome shotgun (WGS) entry which is preliminary data.</text>
</comment>
<dbReference type="EMBL" id="JMCC02000015">
    <property type="protein sequence ID" value="KIG18062.1"/>
    <property type="molecule type" value="Genomic_DNA"/>
</dbReference>
<dbReference type="RefSeq" id="WP_052547390.1">
    <property type="nucleotide sequence ID" value="NZ_JMCC02000015.1"/>
</dbReference>
<feature type="transmembrane region" description="Helical" evidence="8">
    <location>
        <begin position="12"/>
        <end position="34"/>
    </location>
</feature>
<dbReference type="GO" id="GO:0015031">
    <property type="term" value="P:protein transport"/>
    <property type="evidence" value="ECO:0007669"/>
    <property type="project" value="UniProtKB-KW"/>
</dbReference>
<dbReference type="GO" id="GO:0005886">
    <property type="term" value="C:plasma membrane"/>
    <property type="evidence" value="ECO:0007669"/>
    <property type="project" value="UniProtKB-SubCell"/>
</dbReference>
<evidence type="ECO:0000256" key="5">
    <source>
        <dbReference type="ARBA" id="ARBA00022989"/>
    </source>
</evidence>
<keyword evidence="4 7" id="KW-0812">Transmembrane</keyword>
<comment type="subcellular location">
    <subcellularLocation>
        <location evidence="1">Cell membrane</location>
        <topology evidence="1">Single-pass membrane protein</topology>
    </subcellularLocation>
    <subcellularLocation>
        <location evidence="7">Cell membrane</location>
        <topology evidence="7">Single-pass type II membrane protein</topology>
    </subcellularLocation>
</comment>
<evidence type="ECO:0000256" key="3">
    <source>
        <dbReference type="ARBA" id="ARBA00022475"/>
    </source>
</evidence>
<dbReference type="Pfam" id="PF02472">
    <property type="entry name" value="ExbD"/>
    <property type="match status" value="1"/>
</dbReference>
<keyword evidence="6 8" id="KW-0472">Membrane</keyword>
<dbReference type="GO" id="GO:0022857">
    <property type="term" value="F:transmembrane transporter activity"/>
    <property type="evidence" value="ECO:0007669"/>
    <property type="project" value="InterPro"/>
</dbReference>
<dbReference type="Proteomes" id="UP000031599">
    <property type="component" value="Unassembled WGS sequence"/>
</dbReference>
<keyword evidence="5 8" id="KW-1133">Transmembrane helix</keyword>
<reference evidence="9 10" key="1">
    <citation type="submission" date="2014-12" db="EMBL/GenBank/DDBJ databases">
        <title>Genome assembly of Enhygromyxa salina DSM 15201.</title>
        <authorList>
            <person name="Sharma G."/>
            <person name="Subramanian S."/>
        </authorList>
    </citation>
    <scope>NUCLEOTIDE SEQUENCE [LARGE SCALE GENOMIC DNA]</scope>
    <source>
        <strain evidence="9 10">DSM 15201</strain>
    </source>
</reference>
<evidence type="ECO:0000256" key="4">
    <source>
        <dbReference type="ARBA" id="ARBA00022692"/>
    </source>
</evidence>
<evidence type="ECO:0000256" key="6">
    <source>
        <dbReference type="ARBA" id="ARBA00023136"/>
    </source>
</evidence>
<dbReference type="InterPro" id="IPR003400">
    <property type="entry name" value="ExbD"/>
</dbReference>
<sequence>MAAGGLDDDEEITGINITPMVDIMLVLLVIFMVTTTTINKIEGMEVDKPDASSGKNIEELPQSIVLMCRGQDGGGEFAIDGQPVEGTQAQIDQAMALEIAARVSQNPELQGIVQCDTKAQVGAMVHLIDLLRENGVTKYAIATEQPPAVKG</sequence>
<gene>
    <name evidence="9" type="ORF">DB30_01949</name>
</gene>
<protein>
    <submittedName>
        <fullName evidence="9">Biopolymer transport protein ExbD/TolR</fullName>
    </submittedName>
</protein>
<proteinExistence type="inferred from homology"/>
<evidence type="ECO:0000256" key="7">
    <source>
        <dbReference type="RuleBase" id="RU003879"/>
    </source>
</evidence>
<dbReference type="PANTHER" id="PTHR30558:SF7">
    <property type="entry name" value="TOL-PAL SYSTEM PROTEIN TOLR"/>
    <property type="match status" value="1"/>
</dbReference>
<accession>A0A0C2DEG3</accession>
<evidence type="ECO:0000256" key="2">
    <source>
        <dbReference type="ARBA" id="ARBA00005811"/>
    </source>
</evidence>
<evidence type="ECO:0000256" key="1">
    <source>
        <dbReference type="ARBA" id="ARBA00004162"/>
    </source>
</evidence>
<dbReference type="AlphaFoldDB" id="A0A0C2DEG3"/>